<comment type="caution">
    <text evidence="2">The sequence shown here is derived from an EMBL/GenBank/DDBJ whole genome shotgun (WGS) entry which is preliminary data.</text>
</comment>
<reference evidence="2" key="1">
    <citation type="submission" date="2021-06" db="EMBL/GenBank/DDBJ databases">
        <authorList>
            <person name="Kallberg Y."/>
            <person name="Tangrot J."/>
            <person name="Rosling A."/>
        </authorList>
    </citation>
    <scope>NUCLEOTIDE SEQUENCE</scope>
    <source>
        <strain evidence="2">FL966</strain>
    </source>
</reference>
<dbReference type="EMBL" id="CAJVQA010013638">
    <property type="protein sequence ID" value="CAG8725732.1"/>
    <property type="molecule type" value="Genomic_DNA"/>
</dbReference>
<accession>A0A9N9NCU7</accession>
<feature type="non-terminal residue" evidence="2">
    <location>
        <position position="263"/>
    </location>
</feature>
<evidence type="ECO:0000313" key="3">
    <source>
        <dbReference type="Proteomes" id="UP000789759"/>
    </source>
</evidence>
<name>A0A9N9NCU7_9GLOM</name>
<feature type="compositionally biased region" description="Basic and acidic residues" evidence="1">
    <location>
        <begin position="64"/>
        <end position="95"/>
    </location>
</feature>
<dbReference type="AlphaFoldDB" id="A0A9N9NCU7"/>
<evidence type="ECO:0000256" key="1">
    <source>
        <dbReference type="SAM" id="MobiDB-lite"/>
    </source>
</evidence>
<dbReference type="Proteomes" id="UP000789759">
    <property type="component" value="Unassembled WGS sequence"/>
</dbReference>
<evidence type="ECO:0000313" key="2">
    <source>
        <dbReference type="EMBL" id="CAG8725732.1"/>
    </source>
</evidence>
<proteinExistence type="predicted"/>
<sequence length="263" mass="31208">MVGHEYGISHEYGIRHEYDSGHEYSSGHEYGSEHKYDIRDKYSSEHKYSIGHEYGNGHKYSSLNEHDSIDKHDNMNEHNSMNEHDSGSRDKHSNIDEYHNYEPEENITEDANNDYEIQKVFNSWDVAIEEIEKYACRKGFGTRHLRVKKLENSDVRRCTIVCEHFGCPKQTKSKNLQNKTTSKCIGCTWQINISCPEKENPYRLIYITKIVDKHKNYELNLLYYTFQESLKFSEKMLKDIEFYMKKMNCSPQQIRKALEESYP</sequence>
<dbReference type="OrthoDB" id="10490151at2759"/>
<keyword evidence="3" id="KW-1185">Reference proteome</keyword>
<feature type="region of interest" description="Disordered" evidence="1">
    <location>
        <begin position="59"/>
        <end position="95"/>
    </location>
</feature>
<gene>
    <name evidence="2" type="ORF">CPELLU_LOCUS13168</name>
</gene>
<protein>
    <submittedName>
        <fullName evidence="2">23632_t:CDS:1</fullName>
    </submittedName>
</protein>
<organism evidence="2 3">
    <name type="scientific">Cetraspora pellucida</name>
    <dbReference type="NCBI Taxonomy" id="1433469"/>
    <lineage>
        <taxon>Eukaryota</taxon>
        <taxon>Fungi</taxon>
        <taxon>Fungi incertae sedis</taxon>
        <taxon>Mucoromycota</taxon>
        <taxon>Glomeromycotina</taxon>
        <taxon>Glomeromycetes</taxon>
        <taxon>Diversisporales</taxon>
        <taxon>Gigasporaceae</taxon>
        <taxon>Cetraspora</taxon>
    </lineage>
</organism>